<dbReference type="GO" id="GO:0030145">
    <property type="term" value="F:manganese ion binding"/>
    <property type="evidence" value="ECO:0007669"/>
    <property type="project" value="UniProtKB-UniRule"/>
</dbReference>
<dbReference type="GO" id="GO:0004725">
    <property type="term" value="F:protein tyrosine phosphatase activity"/>
    <property type="evidence" value="ECO:0007669"/>
    <property type="project" value="UniProtKB-UniRule"/>
</dbReference>
<accession>A0A494XVG5</accession>
<keyword evidence="7" id="KW-1185">Reference proteome</keyword>
<comment type="catalytic activity">
    <reaction evidence="4 5">
        <text>O-phospho-L-tyrosyl-[protein] + H2O = L-tyrosyl-[protein] + phosphate</text>
        <dbReference type="Rhea" id="RHEA:10684"/>
        <dbReference type="Rhea" id="RHEA-COMP:10136"/>
        <dbReference type="Rhea" id="RHEA-COMP:20101"/>
        <dbReference type="ChEBI" id="CHEBI:15377"/>
        <dbReference type="ChEBI" id="CHEBI:43474"/>
        <dbReference type="ChEBI" id="CHEBI:46858"/>
        <dbReference type="ChEBI" id="CHEBI:61978"/>
        <dbReference type="EC" id="3.1.3.48"/>
    </reaction>
</comment>
<evidence type="ECO:0000256" key="5">
    <source>
        <dbReference type="PIRNR" id="PIRNR016557"/>
    </source>
</evidence>
<dbReference type="InterPro" id="IPR016195">
    <property type="entry name" value="Pol/histidinol_Pase-like"/>
</dbReference>
<dbReference type="Gene3D" id="3.20.20.140">
    <property type="entry name" value="Metal-dependent hydrolases"/>
    <property type="match status" value="1"/>
</dbReference>
<name>A0A494XVG5_9BACL</name>
<evidence type="ECO:0000256" key="3">
    <source>
        <dbReference type="ARBA" id="ARBA00022912"/>
    </source>
</evidence>
<comment type="caution">
    <text evidence="6">The sequence shown here is derived from an EMBL/GenBank/DDBJ whole genome shotgun (WGS) entry which is preliminary data.</text>
</comment>
<evidence type="ECO:0000256" key="2">
    <source>
        <dbReference type="ARBA" id="ARBA00022801"/>
    </source>
</evidence>
<dbReference type="OrthoDB" id="9788539at2"/>
<keyword evidence="3 5" id="KW-0904">Protein phosphatase</keyword>
<dbReference type="PIRSF" id="PIRSF016557">
    <property type="entry name" value="Caps_synth_CpsB"/>
    <property type="match status" value="1"/>
</dbReference>
<gene>
    <name evidence="6" type="ORF">D7Z26_10575</name>
</gene>
<keyword evidence="2 5" id="KW-0378">Hydrolase</keyword>
<organism evidence="6 7">
    <name type="scientific">Cohnella endophytica</name>
    <dbReference type="NCBI Taxonomy" id="2419778"/>
    <lineage>
        <taxon>Bacteria</taxon>
        <taxon>Bacillati</taxon>
        <taxon>Bacillota</taxon>
        <taxon>Bacilli</taxon>
        <taxon>Bacillales</taxon>
        <taxon>Paenibacillaceae</taxon>
        <taxon>Cohnella</taxon>
    </lineage>
</organism>
<dbReference type="PANTHER" id="PTHR39181:SF1">
    <property type="entry name" value="TYROSINE-PROTEIN PHOSPHATASE YWQE"/>
    <property type="match status" value="1"/>
</dbReference>
<reference evidence="6 7" key="1">
    <citation type="submission" date="2018-10" db="EMBL/GenBank/DDBJ databases">
        <title>Cohnella sp. M2MS4P-1, whole genome shotgun sequence.</title>
        <authorList>
            <person name="Tuo L."/>
        </authorList>
    </citation>
    <scope>NUCLEOTIDE SEQUENCE [LARGE SCALE GENOMIC DNA]</scope>
    <source>
        <strain evidence="6 7">M2MS4P-1</strain>
    </source>
</reference>
<comment type="similarity">
    <text evidence="1 5">Belongs to the metallo-dependent hydrolases superfamily. CpsB/CapC family.</text>
</comment>
<dbReference type="EMBL" id="RBZM01000005">
    <property type="protein sequence ID" value="RKP53835.1"/>
    <property type="molecule type" value="Genomic_DNA"/>
</dbReference>
<evidence type="ECO:0000256" key="4">
    <source>
        <dbReference type="ARBA" id="ARBA00051722"/>
    </source>
</evidence>
<dbReference type="Pfam" id="PF19567">
    <property type="entry name" value="CpsB_CapC"/>
    <property type="match status" value="1"/>
</dbReference>
<protein>
    <recommendedName>
        <fullName evidence="5">Tyrosine-protein phosphatase</fullName>
        <ecNumber evidence="5">3.1.3.48</ecNumber>
    </recommendedName>
</protein>
<evidence type="ECO:0000313" key="6">
    <source>
        <dbReference type="EMBL" id="RKP53835.1"/>
    </source>
</evidence>
<dbReference type="AlphaFoldDB" id="A0A494XVG5"/>
<proteinExistence type="inferred from homology"/>
<dbReference type="EC" id="3.1.3.48" evidence="5"/>
<evidence type="ECO:0000313" key="7">
    <source>
        <dbReference type="Proteomes" id="UP000282076"/>
    </source>
</evidence>
<dbReference type="RefSeq" id="WP_120976656.1">
    <property type="nucleotide sequence ID" value="NZ_RBZM01000005.1"/>
</dbReference>
<dbReference type="InterPro" id="IPR016667">
    <property type="entry name" value="Caps_polysacc_synth_CpsB/CapC"/>
</dbReference>
<evidence type="ECO:0000256" key="1">
    <source>
        <dbReference type="ARBA" id="ARBA00005750"/>
    </source>
</evidence>
<sequence length="261" mass="29102">MIDIHTHILPGIDDGADSWEATLNLARAAVSEGITTLIATPHHANGRYTNFASEVQELTRLANERLVASGIPLSIAPGQEIRVHEDLLDAWQRGELLSLAGSMYVLIEMPSNHIPTKMEELIHELRVMNLTPIIAHPERNAEIVKSSDRLARLVDRGACAQVTTHSLLGGFGKQIEKTAWSLCKSGLVHVISSDAHHPERRGFRLREAYEAIGRRMGEPWADYYFANAQCVADNRDFGMQPKVQVPSKSSISRLFSFFYRP</sequence>
<dbReference type="SUPFAM" id="SSF89550">
    <property type="entry name" value="PHP domain-like"/>
    <property type="match status" value="1"/>
</dbReference>
<dbReference type="PANTHER" id="PTHR39181">
    <property type="entry name" value="TYROSINE-PROTEIN PHOSPHATASE YWQE"/>
    <property type="match status" value="1"/>
</dbReference>
<dbReference type="Proteomes" id="UP000282076">
    <property type="component" value="Unassembled WGS sequence"/>
</dbReference>